<name>A0AAD8EHU7_DIPPU</name>
<dbReference type="Proteomes" id="UP001233999">
    <property type="component" value="Unassembled WGS sequence"/>
</dbReference>
<proteinExistence type="predicted"/>
<reference evidence="2" key="2">
    <citation type="submission" date="2023-05" db="EMBL/GenBank/DDBJ databases">
        <authorList>
            <person name="Fouks B."/>
        </authorList>
    </citation>
    <scope>NUCLEOTIDE SEQUENCE</scope>
    <source>
        <strain evidence="2">Stay&amp;Tobe</strain>
        <tissue evidence="2">Testes</tissue>
    </source>
</reference>
<feature type="non-terminal residue" evidence="2">
    <location>
        <position position="1"/>
    </location>
</feature>
<comment type="caution">
    <text evidence="2">The sequence shown here is derived from an EMBL/GenBank/DDBJ whole genome shotgun (WGS) entry which is preliminary data.</text>
</comment>
<dbReference type="AlphaFoldDB" id="A0AAD8EHU7"/>
<evidence type="ECO:0000313" key="3">
    <source>
        <dbReference type="Proteomes" id="UP001233999"/>
    </source>
</evidence>
<sequence length="147" mass="16473">ETWAYKKTSGRRAGQNALSPSDLENPGEGHAESRRIINVVKGKDSLKDKLRILLSQLPQKNWSLTKKGTSMLEICQRKNGAEAIKHHKKGPLQERGRPQDNELKDVATSASSEINVHLLREKLELCNKDGAHATVVHLEIHRDMRGV</sequence>
<protein>
    <submittedName>
        <fullName evidence="2">Uncharacterized protein</fullName>
    </submittedName>
</protein>
<evidence type="ECO:0000256" key="1">
    <source>
        <dbReference type="SAM" id="MobiDB-lite"/>
    </source>
</evidence>
<accession>A0AAD8EHU7</accession>
<organism evidence="2 3">
    <name type="scientific">Diploptera punctata</name>
    <name type="common">Pacific beetle cockroach</name>
    <dbReference type="NCBI Taxonomy" id="6984"/>
    <lineage>
        <taxon>Eukaryota</taxon>
        <taxon>Metazoa</taxon>
        <taxon>Ecdysozoa</taxon>
        <taxon>Arthropoda</taxon>
        <taxon>Hexapoda</taxon>
        <taxon>Insecta</taxon>
        <taxon>Pterygota</taxon>
        <taxon>Neoptera</taxon>
        <taxon>Polyneoptera</taxon>
        <taxon>Dictyoptera</taxon>
        <taxon>Blattodea</taxon>
        <taxon>Blaberoidea</taxon>
        <taxon>Blaberidae</taxon>
        <taxon>Diplopterinae</taxon>
        <taxon>Diploptera</taxon>
    </lineage>
</organism>
<reference evidence="2" key="1">
    <citation type="journal article" date="2023" name="IScience">
        <title>Live-bearing cockroach genome reveals convergent evolutionary mechanisms linked to viviparity in insects and beyond.</title>
        <authorList>
            <person name="Fouks B."/>
            <person name="Harrison M.C."/>
            <person name="Mikhailova A.A."/>
            <person name="Marchal E."/>
            <person name="English S."/>
            <person name="Carruthers M."/>
            <person name="Jennings E.C."/>
            <person name="Chiamaka E.L."/>
            <person name="Frigard R.A."/>
            <person name="Pippel M."/>
            <person name="Attardo G.M."/>
            <person name="Benoit J.B."/>
            <person name="Bornberg-Bauer E."/>
            <person name="Tobe S.S."/>
        </authorList>
    </citation>
    <scope>NUCLEOTIDE SEQUENCE</scope>
    <source>
        <strain evidence="2">Stay&amp;Tobe</strain>
    </source>
</reference>
<keyword evidence="3" id="KW-1185">Reference proteome</keyword>
<dbReference type="EMBL" id="JASPKZ010004196">
    <property type="protein sequence ID" value="KAJ9590696.1"/>
    <property type="molecule type" value="Genomic_DNA"/>
</dbReference>
<feature type="non-terminal residue" evidence="2">
    <location>
        <position position="147"/>
    </location>
</feature>
<evidence type="ECO:0000313" key="2">
    <source>
        <dbReference type="EMBL" id="KAJ9590696.1"/>
    </source>
</evidence>
<feature type="region of interest" description="Disordered" evidence="1">
    <location>
        <begin position="1"/>
        <end position="34"/>
    </location>
</feature>
<gene>
    <name evidence="2" type="ORF">L9F63_016212</name>
</gene>